<dbReference type="PANTHER" id="PTHR30469">
    <property type="entry name" value="MULTIDRUG RESISTANCE PROTEIN MDTA"/>
    <property type="match status" value="1"/>
</dbReference>
<dbReference type="SUPFAM" id="SSF111369">
    <property type="entry name" value="HlyD-like secretion proteins"/>
    <property type="match status" value="1"/>
</dbReference>
<evidence type="ECO:0000256" key="1">
    <source>
        <dbReference type="ARBA" id="ARBA00009477"/>
    </source>
</evidence>
<dbReference type="RefSeq" id="WP_193167184.1">
    <property type="nucleotide sequence ID" value="NZ_CP065217.1"/>
</dbReference>
<gene>
    <name evidence="2" type="ORF">I3X05_05590</name>
</gene>
<accession>A0AAJ4ID89</accession>
<name>A0AAJ4ID89_9VIBR</name>
<dbReference type="GO" id="GO:0015562">
    <property type="term" value="F:efflux transmembrane transporter activity"/>
    <property type="evidence" value="ECO:0007669"/>
    <property type="project" value="TreeGrafter"/>
</dbReference>
<dbReference type="EMBL" id="CP065217">
    <property type="protein sequence ID" value="QPL54605.1"/>
    <property type="molecule type" value="Genomic_DNA"/>
</dbReference>
<dbReference type="Gene3D" id="1.10.287.470">
    <property type="entry name" value="Helix hairpin bin"/>
    <property type="match status" value="1"/>
</dbReference>
<proteinExistence type="inferred from homology"/>
<dbReference type="AlphaFoldDB" id="A0AAJ4ID89"/>
<dbReference type="NCBIfam" id="TIGR01730">
    <property type="entry name" value="RND_mfp"/>
    <property type="match status" value="1"/>
</dbReference>
<organism evidence="2 3">
    <name type="scientific">Vibrio navarrensis</name>
    <dbReference type="NCBI Taxonomy" id="29495"/>
    <lineage>
        <taxon>Bacteria</taxon>
        <taxon>Pseudomonadati</taxon>
        <taxon>Pseudomonadota</taxon>
        <taxon>Gammaproteobacteria</taxon>
        <taxon>Vibrionales</taxon>
        <taxon>Vibrionaceae</taxon>
        <taxon>Vibrio</taxon>
    </lineage>
</organism>
<dbReference type="InterPro" id="IPR006143">
    <property type="entry name" value="RND_pump_MFP"/>
</dbReference>
<evidence type="ECO:0000313" key="2">
    <source>
        <dbReference type="EMBL" id="QPL54605.1"/>
    </source>
</evidence>
<dbReference type="Gene3D" id="2.40.420.20">
    <property type="match status" value="1"/>
</dbReference>
<reference evidence="2 3" key="1">
    <citation type="submission" date="2020-11" db="EMBL/GenBank/DDBJ databases">
        <title>Complete and Circularized Genome Assembly of a human isolate of Vibrio navarrensis biotype pommerensis with MiSeq and MinION Sequence Data.</title>
        <authorList>
            <person name="Schwartz K."/>
            <person name="Borowiak M."/>
            <person name="Deneke C."/>
            <person name="Balau V."/>
            <person name="Metelmann C."/>
            <person name="Strauch E."/>
        </authorList>
    </citation>
    <scope>NUCLEOTIDE SEQUENCE [LARGE SCALE GENOMIC DNA]</scope>
    <source>
        <strain evidence="2 3">20-VB00237</strain>
    </source>
</reference>
<dbReference type="Gene3D" id="2.40.30.170">
    <property type="match status" value="1"/>
</dbReference>
<protein>
    <submittedName>
        <fullName evidence="2">Efflux RND transporter periplasmic adaptor subunit</fullName>
    </submittedName>
</protein>
<comment type="similarity">
    <text evidence="1">Belongs to the membrane fusion protein (MFP) (TC 8.A.1) family.</text>
</comment>
<dbReference type="Proteomes" id="UP000594435">
    <property type="component" value="Chromosome 1"/>
</dbReference>
<dbReference type="Gene3D" id="2.40.50.100">
    <property type="match status" value="1"/>
</dbReference>
<dbReference type="GO" id="GO:1990281">
    <property type="term" value="C:efflux pump complex"/>
    <property type="evidence" value="ECO:0007669"/>
    <property type="project" value="TreeGrafter"/>
</dbReference>
<evidence type="ECO:0000313" key="3">
    <source>
        <dbReference type="Proteomes" id="UP000594435"/>
    </source>
</evidence>
<sequence>MKFRKPLSVLVGLAAILLALVVVDELAPEPNDAAEKQALLSPVSVLEVTPSPHPSRLTLLGITAARWPVQLKASSSAQLKWLDERIEPGSLVKQGQVLARLDTAAVNATLAQSLSVVKQAELELQQALHEQTVALKMLNSKTSSSFARREPQVLAAQANLTQAKQAHVSAQKLLEESVITAPFDAVIIKRHISPRAWIEAGQVTFELAASDSIDVELPISEIHWQQVQTVLTEPSISVVNRAGHRWPAQVRYVSPLVDTSTRQRQVVLAVQSPYQNKAKLYPNQQVQAEIDLGLSENVVSVPLSAMTRDGYVWTLDSSDRLRKEPVTLIGQGHQQLNIRFDEQSAQVRRVVQYPLASMLSGKQVAPVASENDPDTMMVGRVASESLSLEKQTSLSAEAMISQESNK</sequence>
<dbReference type="PANTHER" id="PTHR30469:SF15">
    <property type="entry name" value="HLYD FAMILY OF SECRETION PROTEINS"/>
    <property type="match status" value="1"/>
</dbReference>